<name>A0ABU3PV84_9ACTN</name>
<feature type="compositionally biased region" description="Low complexity" evidence="6">
    <location>
        <begin position="189"/>
        <end position="208"/>
    </location>
</feature>
<feature type="compositionally biased region" description="Low complexity" evidence="6">
    <location>
        <begin position="7"/>
        <end position="20"/>
    </location>
</feature>
<dbReference type="EMBL" id="JAVYII010000002">
    <property type="protein sequence ID" value="MDT9592791.1"/>
    <property type="molecule type" value="Genomic_DNA"/>
</dbReference>
<keyword evidence="10" id="KW-1185">Reference proteome</keyword>
<feature type="region of interest" description="Disordered" evidence="6">
    <location>
        <begin position="1"/>
        <end position="35"/>
    </location>
</feature>
<evidence type="ECO:0000256" key="6">
    <source>
        <dbReference type="SAM" id="MobiDB-lite"/>
    </source>
</evidence>
<feature type="transmembrane region" description="Helical" evidence="7">
    <location>
        <begin position="298"/>
        <end position="315"/>
    </location>
</feature>
<comment type="caution">
    <text evidence="9">The sequence shown here is derived from an EMBL/GenBank/DDBJ whole genome shotgun (WGS) entry which is preliminary data.</text>
</comment>
<feature type="domain" description="Phage shock protein PspC N-terminal" evidence="8">
    <location>
        <begin position="43"/>
        <end position="99"/>
    </location>
</feature>
<organism evidence="9 10">
    <name type="scientific">Nocardioides imazamoxiresistens</name>
    <dbReference type="NCBI Taxonomy" id="3231893"/>
    <lineage>
        <taxon>Bacteria</taxon>
        <taxon>Bacillati</taxon>
        <taxon>Actinomycetota</taxon>
        <taxon>Actinomycetes</taxon>
        <taxon>Propionibacteriales</taxon>
        <taxon>Nocardioidaceae</taxon>
        <taxon>Nocardioides</taxon>
    </lineage>
</organism>
<evidence type="ECO:0000313" key="9">
    <source>
        <dbReference type="EMBL" id="MDT9592791.1"/>
    </source>
</evidence>
<keyword evidence="4 7" id="KW-1133">Transmembrane helix</keyword>
<feature type="transmembrane region" description="Helical" evidence="7">
    <location>
        <begin position="138"/>
        <end position="154"/>
    </location>
</feature>
<protein>
    <submittedName>
        <fullName evidence="9">PspC domain-containing protein</fullName>
    </submittedName>
</protein>
<feature type="transmembrane region" description="Helical" evidence="7">
    <location>
        <begin position="116"/>
        <end position="132"/>
    </location>
</feature>
<dbReference type="InterPro" id="IPR052027">
    <property type="entry name" value="PspC"/>
</dbReference>
<reference evidence="9 10" key="1">
    <citation type="submission" date="2023-08" db="EMBL/GenBank/DDBJ databases">
        <title>Nocardioides seae sp. nov., a bacterium isolated from a soil.</title>
        <authorList>
            <person name="Wang X."/>
        </authorList>
    </citation>
    <scope>NUCLEOTIDE SEQUENCE [LARGE SCALE GENOMIC DNA]</scope>
    <source>
        <strain evidence="9 10">YZH12</strain>
    </source>
</reference>
<evidence type="ECO:0000313" key="10">
    <source>
        <dbReference type="Proteomes" id="UP001268542"/>
    </source>
</evidence>
<keyword evidence="2" id="KW-1003">Cell membrane</keyword>
<evidence type="ECO:0000256" key="3">
    <source>
        <dbReference type="ARBA" id="ARBA00022692"/>
    </source>
</evidence>
<proteinExistence type="predicted"/>
<keyword evidence="5 7" id="KW-0472">Membrane</keyword>
<comment type="subcellular location">
    <subcellularLocation>
        <location evidence="1">Cell membrane</location>
        <topology evidence="1">Single-pass membrane protein</topology>
    </subcellularLocation>
</comment>
<sequence length="446" mass="45395">MMTTNDGPAGPSGPESGHPHPTGPQPGDGGGPRVGYAEMRDVRRLRRTSQDRYVAGVAGGIARHFDVDPVVVRVTLAVLTLFAGSGALLYLGLWLLVPADDREQAVIHLDERSRTVAVAVTGGIAALALFGWMLDGWVPWPLLVVALVAALVLGNRQRRGPATAPPAYPASPSGPAYPAGPGYPPGPTGPTHQAYASGPATAGPTAPYRSSPVDPSPGFDATKPYYGVTAPPRPASPAKRGPVLFWFTLALAALAVGVLAVVDVAGAPVAGSAYPATALGVVGAMLLVGAFWGRAGGLILVGLVLTVATAGSLAAERVDSERRTVAPTTAAQVQDRYEYRLGETVIDLGDVRDPEGLADRVVDVRAGVGRVELVLPTDLPVTVDVEVGLGSITLPDQSSGGGGIGLSGSYGASGDGTVVDPVDALDEPAPLVIDVELGVGEVVVTR</sequence>
<feature type="region of interest" description="Disordered" evidence="6">
    <location>
        <begin position="162"/>
        <end position="214"/>
    </location>
</feature>
<evidence type="ECO:0000256" key="1">
    <source>
        <dbReference type="ARBA" id="ARBA00004162"/>
    </source>
</evidence>
<feature type="transmembrane region" description="Helical" evidence="7">
    <location>
        <begin position="74"/>
        <end position="96"/>
    </location>
</feature>
<evidence type="ECO:0000256" key="2">
    <source>
        <dbReference type="ARBA" id="ARBA00022475"/>
    </source>
</evidence>
<evidence type="ECO:0000256" key="5">
    <source>
        <dbReference type="ARBA" id="ARBA00023136"/>
    </source>
</evidence>
<keyword evidence="3 7" id="KW-0812">Transmembrane</keyword>
<feature type="transmembrane region" description="Helical" evidence="7">
    <location>
        <begin position="243"/>
        <end position="267"/>
    </location>
</feature>
<evidence type="ECO:0000256" key="4">
    <source>
        <dbReference type="ARBA" id="ARBA00022989"/>
    </source>
</evidence>
<dbReference type="InterPro" id="IPR007168">
    <property type="entry name" value="Phageshock_PspC_N"/>
</dbReference>
<evidence type="ECO:0000256" key="7">
    <source>
        <dbReference type="SAM" id="Phobius"/>
    </source>
</evidence>
<dbReference type="Proteomes" id="UP001268542">
    <property type="component" value="Unassembled WGS sequence"/>
</dbReference>
<feature type="compositionally biased region" description="Low complexity" evidence="6">
    <location>
        <begin position="170"/>
        <end position="180"/>
    </location>
</feature>
<evidence type="ECO:0000259" key="8">
    <source>
        <dbReference type="Pfam" id="PF04024"/>
    </source>
</evidence>
<accession>A0ABU3PV84</accession>
<dbReference type="PANTHER" id="PTHR33885:SF3">
    <property type="entry name" value="PHAGE SHOCK PROTEIN C"/>
    <property type="match status" value="1"/>
</dbReference>
<dbReference type="PANTHER" id="PTHR33885">
    <property type="entry name" value="PHAGE SHOCK PROTEIN C"/>
    <property type="match status" value="1"/>
</dbReference>
<gene>
    <name evidence="9" type="ORF">RDV89_06915</name>
</gene>
<feature type="transmembrane region" description="Helical" evidence="7">
    <location>
        <begin position="273"/>
        <end position="291"/>
    </location>
</feature>
<dbReference type="RefSeq" id="WP_315732211.1">
    <property type="nucleotide sequence ID" value="NZ_JAVYII010000002.1"/>
</dbReference>
<dbReference type="Pfam" id="PF04024">
    <property type="entry name" value="PspC"/>
    <property type="match status" value="1"/>
</dbReference>